<organism evidence="1 2">
    <name type="scientific">Blastomyces percursus</name>
    <dbReference type="NCBI Taxonomy" id="1658174"/>
    <lineage>
        <taxon>Eukaryota</taxon>
        <taxon>Fungi</taxon>
        <taxon>Dikarya</taxon>
        <taxon>Ascomycota</taxon>
        <taxon>Pezizomycotina</taxon>
        <taxon>Eurotiomycetes</taxon>
        <taxon>Eurotiomycetidae</taxon>
        <taxon>Onygenales</taxon>
        <taxon>Ajellomycetaceae</taxon>
        <taxon>Blastomyces</taxon>
    </lineage>
</organism>
<gene>
    <name evidence="1" type="ORF">ACJ73_01080</name>
</gene>
<dbReference type="Proteomes" id="UP000242791">
    <property type="component" value="Unassembled WGS sequence"/>
</dbReference>
<name>A0A1J9QFA9_9EURO</name>
<keyword evidence="2" id="KW-1185">Reference proteome</keyword>
<evidence type="ECO:0000313" key="1">
    <source>
        <dbReference type="EMBL" id="OJD27518.1"/>
    </source>
</evidence>
<accession>A0A1J9QFA9</accession>
<dbReference type="VEuPathDB" id="FungiDB:ACJ73_01080"/>
<dbReference type="AlphaFoldDB" id="A0A1J9QFA9"/>
<reference evidence="1 2" key="1">
    <citation type="submission" date="2015-08" db="EMBL/GenBank/DDBJ databases">
        <title>Emmonsia species relationships and genome sequence.</title>
        <authorList>
            <person name="Cuomo C.A."/>
            <person name="Schwartz I.S."/>
            <person name="Kenyon C."/>
            <person name="De Hoog G.S."/>
            <person name="Govender N.P."/>
            <person name="Botha A."/>
            <person name="Moreno L."/>
            <person name="De Vries M."/>
            <person name="Munoz J.F."/>
            <person name="Stielow J.B."/>
        </authorList>
    </citation>
    <scope>NUCLEOTIDE SEQUENCE [LARGE SCALE GENOMIC DNA]</scope>
    <source>
        <strain evidence="1 2">EI222</strain>
    </source>
</reference>
<comment type="caution">
    <text evidence="1">The sequence shown here is derived from an EMBL/GenBank/DDBJ whole genome shotgun (WGS) entry which is preliminary data.</text>
</comment>
<protein>
    <submittedName>
        <fullName evidence="1">Uncharacterized protein</fullName>
    </submittedName>
</protein>
<sequence length="60" mass="6737">MTSKSSFIESFVQSQRCRHRCLTVAQRHIESLLPATNKLLPQAAIPRMLVLQAEPISSSE</sequence>
<dbReference type="EMBL" id="LGTZ01000090">
    <property type="protein sequence ID" value="OJD27518.1"/>
    <property type="molecule type" value="Genomic_DNA"/>
</dbReference>
<proteinExistence type="predicted"/>
<evidence type="ECO:0000313" key="2">
    <source>
        <dbReference type="Proteomes" id="UP000242791"/>
    </source>
</evidence>